<protein>
    <submittedName>
        <fullName evidence="2">Uncharacterized protein</fullName>
    </submittedName>
</protein>
<dbReference type="GeneID" id="19265341"/>
<organism evidence="2 3">
    <name type="scientific">Pestalotiopsis fici (strain W106-1 / CGMCC3.15140)</name>
    <dbReference type="NCBI Taxonomy" id="1229662"/>
    <lineage>
        <taxon>Eukaryota</taxon>
        <taxon>Fungi</taxon>
        <taxon>Dikarya</taxon>
        <taxon>Ascomycota</taxon>
        <taxon>Pezizomycotina</taxon>
        <taxon>Sordariomycetes</taxon>
        <taxon>Xylariomycetidae</taxon>
        <taxon>Amphisphaeriales</taxon>
        <taxon>Sporocadaceae</taxon>
        <taxon>Pestalotiopsis</taxon>
    </lineage>
</organism>
<gene>
    <name evidence="2" type="ORF">PFICI_00328</name>
</gene>
<dbReference type="HOGENOM" id="CLU_858189_0_0_1"/>
<feature type="compositionally biased region" description="Basic and acidic residues" evidence="1">
    <location>
        <begin position="27"/>
        <end position="42"/>
    </location>
</feature>
<dbReference type="KEGG" id="pfy:PFICI_00328"/>
<dbReference type="RefSeq" id="XP_007827100.1">
    <property type="nucleotide sequence ID" value="XM_007828909.1"/>
</dbReference>
<evidence type="ECO:0000313" key="2">
    <source>
        <dbReference type="EMBL" id="ETS86500.1"/>
    </source>
</evidence>
<dbReference type="InParanoid" id="W3XKG8"/>
<dbReference type="OrthoDB" id="4744244at2759"/>
<dbReference type="AlphaFoldDB" id="W3XKG8"/>
<keyword evidence="3" id="KW-1185">Reference proteome</keyword>
<dbReference type="Proteomes" id="UP000030651">
    <property type="component" value="Unassembled WGS sequence"/>
</dbReference>
<name>W3XKG8_PESFW</name>
<accession>W3XKG8</accession>
<reference evidence="3" key="1">
    <citation type="journal article" date="2015" name="BMC Genomics">
        <title>Genomic and transcriptomic analysis of the endophytic fungus Pestalotiopsis fici reveals its lifestyle and high potential for synthesis of natural products.</title>
        <authorList>
            <person name="Wang X."/>
            <person name="Zhang X."/>
            <person name="Liu L."/>
            <person name="Xiang M."/>
            <person name="Wang W."/>
            <person name="Sun X."/>
            <person name="Che Y."/>
            <person name="Guo L."/>
            <person name="Liu G."/>
            <person name="Guo L."/>
            <person name="Wang C."/>
            <person name="Yin W.B."/>
            <person name="Stadler M."/>
            <person name="Zhang X."/>
            <person name="Liu X."/>
        </authorList>
    </citation>
    <scope>NUCLEOTIDE SEQUENCE [LARGE SCALE GENOMIC DNA]</scope>
    <source>
        <strain evidence="3">W106-1 / CGMCC3.15140</strain>
    </source>
</reference>
<feature type="region of interest" description="Disordered" evidence="1">
    <location>
        <begin position="1"/>
        <end position="97"/>
    </location>
</feature>
<evidence type="ECO:0000256" key="1">
    <source>
        <dbReference type="SAM" id="MobiDB-lite"/>
    </source>
</evidence>
<proteinExistence type="predicted"/>
<dbReference type="EMBL" id="KI912109">
    <property type="protein sequence ID" value="ETS86500.1"/>
    <property type="molecule type" value="Genomic_DNA"/>
</dbReference>
<evidence type="ECO:0000313" key="3">
    <source>
        <dbReference type="Proteomes" id="UP000030651"/>
    </source>
</evidence>
<sequence>MPKKGVNGSLRIKAPKKPQAPKAIYSAERDAEFQSHAEREIFDQWFGGDFGSVADPDAEKNADADGEDGGAGGGGGANQPEFQDSPAKRIRTSRESYVARAPPKQVAVTEELVDSMESYVFDMQDILDSLGLTQNEPEVPPSVAAALANPAAVKTDKRNVGTKLPKADVDEVRARILSNQIMRDMTAWHDELCEQWKEDPTRIDDLTRDMEPNLGDIYDLSQIPSEIALLEAFKMATLFAYHCISLLHTAKITKWQQIKDVLRLLEPTDLLAKHCALKLWKNNWHLTVGWERILKELRADLADAKEWYSESDYMRRTIEFVGKI</sequence>